<dbReference type="Pfam" id="PF13244">
    <property type="entry name" value="MbhD"/>
    <property type="match status" value="1"/>
</dbReference>
<evidence type="ECO:0000256" key="4">
    <source>
        <dbReference type="ARBA" id="ARBA00022692"/>
    </source>
</evidence>
<evidence type="ECO:0000256" key="7">
    <source>
        <dbReference type="SAM" id="Phobius"/>
    </source>
</evidence>
<comment type="subcellular location">
    <subcellularLocation>
        <location evidence="1">Cell membrane</location>
        <topology evidence="1">Multi-pass membrane protein</topology>
    </subcellularLocation>
</comment>
<dbReference type="InterPro" id="IPR050622">
    <property type="entry name" value="CPA3_antiporter_subunitB"/>
</dbReference>
<feature type="domain" description="MrpA C-terminal/MbhD" evidence="9">
    <location>
        <begin position="14"/>
        <end position="78"/>
    </location>
</feature>
<keyword evidence="6 7" id="KW-0472">Membrane</keyword>
<feature type="transmembrane region" description="Helical" evidence="7">
    <location>
        <begin position="284"/>
        <end position="305"/>
    </location>
</feature>
<dbReference type="PANTHER" id="PTHR33932">
    <property type="entry name" value="NA(+)/H(+) ANTIPORTER SUBUNIT B"/>
    <property type="match status" value="1"/>
</dbReference>
<evidence type="ECO:0000259" key="8">
    <source>
        <dbReference type="Pfam" id="PF04039"/>
    </source>
</evidence>
<accession>A0A0A3XQ06</accession>
<feature type="transmembrane region" description="Helical" evidence="7">
    <location>
        <begin position="221"/>
        <end position="238"/>
    </location>
</feature>
<organism evidence="10 11">
    <name type="scientific">Bradyrhizobium japonicum</name>
    <dbReference type="NCBI Taxonomy" id="375"/>
    <lineage>
        <taxon>Bacteria</taxon>
        <taxon>Pseudomonadati</taxon>
        <taxon>Pseudomonadota</taxon>
        <taxon>Alphaproteobacteria</taxon>
        <taxon>Hyphomicrobiales</taxon>
        <taxon>Nitrobacteraceae</taxon>
        <taxon>Bradyrhizobium</taxon>
    </lineage>
</organism>
<feature type="transmembrane region" description="Helical" evidence="7">
    <location>
        <begin position="59"/>
        <end position="78"/>
    </location>
</feature>
<comment type="caution">
    <text evidence="10">The sequence shown here is derived from an EMBL/GenBank/DDBJ whole genome shotgun (WGS) entry which is preliminary data.</text>
</comment>
<feature type="transmembrane region" description="Helical" evidence="7">
    <location>
        <begin position="151"/>
        <end position="168"/>
    </location>
</feature>
<gene>
    <name evidence="10" type="ORF">MA20_33320</name>
</gene>
<dbReference type="AlphaFoldDB" id="A0A0A3XQ06"/>
<feature type="transmembrane region" description="Helical" evidence="7">
    <location>
        <begin position="6"/>
        <end position="24"/>
    </location>
</feature>
<dbReference type="InterPro" id="IPR025383">
    <property type="entry name" value="MrpA_C/MbhD"/>
</dbReference>
<evidence type="ECO:0000259" key="9">
    <source>
        <dbReference type="Pfam" id="PF13244"/>
    </source>
</evidence>
<feature type="transmembrane region" description="Helical" evidence="7">
    <location>
        <begin position="188"/>
        <end position="209"/>
    </location>
</feature>
<protein>
    <submittedName>
        <fullName evidence="10">Sodium:proton antiporter</fullName>
    </submittedName>
</protein>
<dbReference type="EMBL" id="JRPN01000025">
    <property type="protein sequence ID" value="KGT75364.1"/>
    <property type="molecule type" value="Genomic_DNA"/>
</dbReference>
<dbReference type="PANTHER" id="PTHR33932:SF4">
    <property type="entry name" value="NA(+)_H(+) ANTIPORTER SUBUNIT B"/>
    <property type="match status" value="1"/>
</dbReference>
<evidence type="ECO:0000313" key="11">
    <source>
        <dbReference type="Proteomes" id="UP000030377"/>
    </source>
</evidence>
<feature type="domain" description="Na+/H+ antiporter MnhB subunit-related protein" evidence="8">
    <location>
        <begin position="189"/>
        <end position="304"/>
    </location>
</feature>
<dbReference type="InterPro" id="IPR007182">
    <property type="entry name" value="MnhB"/>
</dbReference>
<dbReference type="Pfam" id="PF04039">
    <property type="entry name" value="MnhB"/>
    <property type="match status" value="1"/>
</dbReference>
<keyword evidence="5 7" id="KW-1133">Transmembrane helix</keyword>
<dbReference type="GO" id="GO:0005886">
    <property type="term" value="C:plasma membrane"/>
    <property type="evidence" value="ECO:0007669"/>
    <property type="project" value="UniProtKB-SubCell"/>
</dbReference>
<keyword evidence="3" id="KW-1003">Cell membrane</keyword>
<evidence type="ECO:0000256" key="5">
    <source>
        <dbReference type="ARBA" id="ARBA00022989"/>
    </source>
</evidence>
<evidence type="ECO:0000256" key="2">
    <source>
        <dbReference type="ARBA" id="ARBA00009425"/>
    </source>
</evidence>
<evidence type="ECO:0000256" key="1">
    <source>
        <dbReference type="ARBA" id="ARBA00004651"/>
    </source>
</evidence>
<evidence type="ECO:0000313" key="10">
    <source>
        <dbReference type="EMBL" id="KGT75364.1"/>
    </source>
</evidence>
<proteinExistence type="inferred from homology"/>
<evidence type="ECO:0000256" key="3">
    <source>
        <dbReference type="ARBA" id="ARBA00022475"/>
    </source>
</evidence>
<reference evidence="10 11" key="1">
    <citation type="submission" date="2014-09" db="EMBL/GenBank/DDBJ databases">
        <title>Draft genome of Bradyrhizobium japonicum Is-34.</title>
        <authorList>
            <person name="Tsurumaru H."/>
            <person name="Yamakawa T."/>
            <person name="Hashimoto S."/>
            <person name="Okizaki K."/>
            <person name="Kanesaki Y."/>
            <person name="Yoshikawa H."/>
            <person name="Yajima S."/>
        </authorList>
    </citation>
    <scope>NUCLEOTIDE SEQUENCE [LARGE SCALE GENOMIC DNA]</scope>
    <source>
        <strain evidence="10 11">Is-34</strain>
    </source>
</reference>
<evidence type="ECO:0000256" key="6">
    <source>
        <dbReference type="ARBA" id="ARBA00023136"/>
    </source>
</evidence>
<comment type="similarity">
    <text evidence="2">Belongs to the CPA3 antiporters (TC 2.A.63) subunit B family.</text>
</comment>
<dbReference type="Proteomes" id="UP000030377">
    <property type="component" value="Unassembled WGS sequence"/>
</dbReference>
<feature type="transmembrane region" description="Helical" evidence="7">
    <location>
        <begin position="90"/>
        <end position="114"/>
    </location>
</feature>
<dbReference type="STRING" id="375.BKD09_RS16995"/>
<name>A0A0A3XQ06_BRAJP</name>
<feature type="transmembrane region" description="Helical" evidence="7">
    <location>
        <begin position="29"/>
        <end position="47"/>
    </location>
</feature>
<keyword evidence="4 7" id="KW-0812">Transmembrane</keyword>
<feature type="transmembrane region" description="Helical" evidence="7">
    <location>
        <begin position="250"/>
        <end position="278"/>
    </location>
</feature>
<sequence>MNIATVFEIALAAVVLGLAIWTIAVPDTYSATVGFIAYGLLVALIWVRLDAVDVALTEAAIGGGLGGVVLLGAAARLRDTEAMTTERPGLIVRLSAAILSASIAAALAVTILLLPDPAPTLAPSVVANAGATGMANPVTNVLMAFRGMDTMLEKVVLLLAIVGVWSLASDQAWGGRPGPRHQADPNGVLAFLARLLPPAGIVVGIYMLWTGADHPGGAFQGGAVLASMWLLVIMAGLVDTPPVRSRWLRLILVAGPGLFLAVGLGGLCFGSAFLAYPVAFAKPLILSIEVAMLLTIATTLGLLLAGAPERSAER</sequence>